<name>A0ABN2IFV2_9ACTN</name>
<dbReference type="InterPro" id="IPR014503">
    <property type="entry name" value="Clavaminate_syn-like"/>
</dbReference>
<keyword evidence="6" id="KW-0045">Antibiotic biosynthesis</keyword>
<protein>
    <recommendedName>
        <fullName evidence="7">TauD/TfdA-like domain-containing protein</fullName>
    </recommendedName>
</protein>
<keyword evidence="5" id="KW-0408">Iron</keyword>
<dbReference type="PIRSF" id="PIRSF019543">
    <property type="entry name" value="Clavaminate_syn"/>
    <property type="match status" value="1"/>
</dbReference>
<dbReference type="Proteomes" id="UP001500280">
    <property type="component" value="Unassembled WGS sequence"/>
</dbReference>
<organism evidence="8 9">
    <name type="scientific">Kribbella yunnanensis</name>
    <dbReference type="NCBI Taxonomy" id="190194"/>
    <lineage>
        <taxon>Bacteria</taxon>
        <taxon>Bacillati</taxon>
        <taxon>Actinomycetota</taxon>
        <taxon>Actinomycetes</taxon>
        <taxon>Propionibacteriales</taxon>
        <taxon>Kribbellaceae</taxon>
        <taxon>Kribbella</taxon>
    </lineage>
</organism>
<dbReference type="InterPro" id="IPR050411">
    <property type="entry name" value="AlphaKG_dependent_hydroxylases"/>
</dbReference>
<keyword evidence="3" id="KW-0479">Metal-binding</keyword>
<evidence type="ECO:0000313" key="9">
    <source>
        <dbReference type="Proteomes" id="UP001500280"/>
    </source>
</evidence>
<comment type="caution">
    <text evidence="8">The sequence shown here is derived from an EMBL/GenBank/DDBJ whole genome shotgun (WGS) entry which is preliminary data.</text>
</comment>
<evidence type="ECO:0000259" key="7">
    <source>
        <dbReference type="Pfam" id="PF02668"/>
    </source>
</evidence>
<accession>A0ABN2IFV2</accession>
<evidence type="ECO:0000256" key="2">
    <source>
        <dbReference type="ARBA" id="ARBA00008425"/>
    </source>
</evidence>
<sequence>MTSPARTAVHWDTLELTNDENRILSQRAEAIASNPYDDLRAFQAAAGHAWSELRVETHERVAALANGTSHRPELHITNLPAYQELDATPSRHVPGRRTADGFLSEFLTLVFTAELGAPVSYRDQREGALFHDVFPTRVHSAAVSSYSSAVPLGFHTEMFFHPAPPDFLVLHCLREGPAATRIAAFKDMVATLDTDVAKLLTQPRFAIDLARLHGSYRHHGRPIAEHDPRPVIAISTPSRLRFEAGLMTAIDQAAARAMHHAEQAADSASVDGVLRQGSLLLLDNRRAVHARSPFDARFDGNDRWLRRTMVRAGTPTIGYHAHPDLELTAAWAQMGALVTDVPYLPRTA</sequence>
<gene>
    <name evidence="8" type="ORF">GCM10009745_59560</name>
</gene>
<comment type="similarity">
    <text evidence="2">Belongs to the clavaminate synthase family.</text>
</comment>
<feature type="domain" description="TauD/TfdA-like" evidence="7">
    <location>
        <begin position="116"/>
        <end position="309"/>
    </location>
</feature>
<dbReference type="Gene3D" id="3.60.130.10">
    <property type="entry name" value="Clavaminate synthase-like"/>
    <property type="match status" value="1"/>
</dbReference>
<dbReference type="PANTHER" id="PTHR10696:SF56">
    <property type="entry name" value="TAUD_TFDA-LIKE DOMAIN-CONTAINING PROTEIN"/>
    <property type="match status" value="1"/>
</dbReference>
<evidence type="ECO:0000313" key="8">
    <source>
        <dbReference type="EMBL" id="GAA1704137.1"/>
    </source>
</evidence>
<proteinExistence type="inferred from homology"/>
<evidence type="ECO:0000256" key="6">
    <source>
        <dbReference type="ARBA" id="ARBA00023194"/>
    </source>
</evidence>
<dbReference type="EMBL" id="BAAANF010000019">
    <property type="protein sequence ID" value="GAA1704137.1"/>
    <property type="molecule type" value="Genomic_DNA"/>
</dbReference>
<dbReference type="InterPro" id="IPR042098">
    <property type="entry name" value="TauD-like_sf"/>
</dbReference>
<dbReference type="Pfam" id="PF02668">
    <property type="entry name" value="TauD"/>
    <property type="match status" value="1"/>
</dbReference>
<dbReference type="RefSeq" id="WP_344159040.1">
    <property type="nucleotide sequence ID" value="NZ_BAAANF010000019.1"/>
</dbReference>
<keyword evidence="4" id="KW-0560">Oxidoreductase</keyword>
<comment type="cofactor">
    <cofactor evidence="1">
        <name>Fe(2+)</name>
        <dbReference type="ChEBI" id="CHEBI:29033"/>
    </cofactor>
</comment>
<dbReference type="PANTHER" id="PTHR10696">
    <property type="entry name" value="GAMMA-BUTYROBETAINE HYDROXYLASE-RELATED"/>
    <property type="match status" value="1"/>
</dbReference>
<keyword evidence="9" id="KW-1185">Reference proteome</keyword>
<evidence type="ECO:0000256" key="3">
    <source>
        <dbReference type="ARBA" id="ARBA00022723"/>
    </source>
</evidence>
<evidence type="ECO:0000256" key="4">
    <source>
        <dbReference type="ARBA" id="ARBA00023002"/>
    </source>
</evidence>
<reference evidence="8 9" key="1">
    <citation type="journal article" date="2019" name="Int. J. Syst. Evol. Microbiol.">
        <title>The Global Catalogue of Microorganisms (GCM) 10K type strain sequencing project: providing services to taxonomists for standard genome sequencing and annotation.</title>
        <authorList>
            <consortium name="The Broad Institute Genomics Platform"/>
            <consortium name="The Broad Institute Genome Sequencing Center for Infectious Disease"/>
            <person name="Wu L."/>
            <person name="Ma J."/>
        </authorList>
    </citation>
    <scope>NUCLEOTIDE SEQUENCE [LARGE SCALE GENOMIC DNA]</scope>
    <source>
        <strain evidence="8 9">JCM 14307</strain>
    </source>
</reference>
<evidence type="ECO:0000256" key="5">
    <source>
        <dbReference type="ARBA" id="ARBA00023004"/>
    </source>
</evidence>
<evidence type="ECO:0000256" key="1">
    <source>
        <dbReference type="ARBA" id="ARBA00001954"/>
    </source>
</evidence>
<dbReference type="InterPro" id="IPR003819">
    <property type="entry name" value="TauD/TfdA-like"/>
</dbReference>
<dbReference type="SUPFAM" id="SSF51197">
    <property type="entry name" value="Clavaminate synthase-like"/>
    <property type="match status" value="1"/>
</dbReference>